<organism evidence="1 2">
    <name type="scientific">Protopolystoma xenopodis</name>
    <dbReference type="NCBI Taxonomy" id="117903"/>
    <lineage>
        <taxon>Eukaryota</taxon>
        <taxon>Metazoa</taxon>
        <taxon>Spiralia</taxon>
        <taxon>Lophotrochozoa</taxon>
        <taxon>Platyhelminthes</taxon>
        <taxon>Monogenea</taxon>
        <taxon>Polyopisthocotylea</taxon>
        <taxon>Polystomatidea</taxon>
        <taxon>Polystomatidae</taxon>
        <taxon>Protopolystoma</taxon>
    </lineage>
</organism>
<protein>
    <submittedName>
        <fullName evidence="1">Uncharacterized protein</fullName>
    </submittedName>
</protein>
<evidence type="ECO:0000313" key="2">
    <source>
        <dbReference type="Proteomes" id="UP000784294"/>
    </source>
</evidence>
<feature type="non-terminal residue" evidence="1">
    <location>
        <position position="174"/>
    </location>
</feature>
<keyword evidence="2" id="KW-1185">Reference proteome</keyword>
<dbReference type="AlphaFoldDB" id="A0A3S5CKY4"/>
<reference evidence="1" key="1">
    <citation type="submission" date="2018-11" db="EMBL/GenBank/DDBJ databases">
        <authorList>
            <consortium name="Pathogen Informatics"/>
        </authorList>
    </citation>
    <scope>NUCLEOTIDE SEQUENCE</scope>
</reference>
<evidence type="ECO:0000313" key="1">
    <source>
        <dbReference type="EMBL" id="VEL16946.1"/>
    </source>
</evidence>
<name>A0A3S5CKY4_9PLAT</name>
<gene>
    <name evidence="1" type="ORF">PXEA_LOCUS10386</name>
</gene>
<comment type="caution">
    <text evidence="1">The sequence shown here is derived from an EMBL/GenBank/DDBJ whole genome shotgun (WGS) entry which is preliminary data.</text>
</comment>
<proteinExistence type="predicted"/>
<dbReference type="EMBL" id="CAAALY010030460">
    <property type="protein sequence ID" value="VEL16946.1"/>
    <property type="molecule type" value="Genomic_DNA"/>
</dbReference>
<accession>A0A3S5CKY4</accession>
<dbReference type="Proteomes" id="UP000784294">
    <property type="component" value="Unassembled WGS sequence"/>
</dbReference>
<sequence>MSTPGFPSQLWSSFRQAASSLVNTFSVLMPEIDTKYPLVDTSLPEDVVMPTPPNLLYLSRNDSEPLISSHRQTPPSPLLPSSSCADSIDSTPYLAAHQRAAETTCSLVPGFDTAVKRVPLEYGIKSTVLIGNPKGAPASNVAVHSEREKGLVGFKEPELKGRCSRAQEYSPFWE</sequence>